<name>A0AAW9RH70_9HYPH</name>
<evidence type="ECO:0000313" key="1">
    <source>
        <dbReference type="EMBL" id="MEJ8571270.1"/>
    </source>
</evidence>
<dbReference type="Proteomes" id="UP001378188">
    <property type="component" value="Unassembled WGS sequence"/>
</dbReference>
<dbReference type="RefSeq" id="WP_340328973.1">
    <property type="nucleotide sequence ID" value="NZ_JAZHOF010000003.1"/>
</dbReference>
<protein>
    <recommendedName>
        <fullName evidence="3">Secreted protein</fullName>
    </recommendedName>
</protein>
<accession>A0AAW9RH70</accession>
<evidence type="ECO:0000313" key="2">
    <source>
        <dbReference type="Proteomes" id="UP001378188"/>
    </source>
</evidence>
<proteinExistence type="predicted"/>
<keyword evidence="2" id="KW-1185">Reference proteome</keyword>
<organism evidence="1 2">
    <name type="scientific">Microbaculum marinum</name>
    <dbReference type="NCBI Taxonomy" id="1764581"/>
    <lineage>
        <taxon>Bacteria</taxon>
        <taxon>Pseudomonadati</taxon>
        <taxon>Pseudomonadota</taxon>
        <taxon>Alphaproteobacteria</taxon>
        <taxon>Hyphomicrobiales</taxon>
        <taxon>Tepidamorphaceae</taxon>
        <taxon>Microbaculum</taxon>
    </lineage>
</organism>
<sequence length="120" mass="13016">MKMLSREDWRILGCLAFIALLAIAGMVAIATRPARAHDAPLGWAYEADCCSTRDCRLVADDAIRMTADGWLVRATGEVIPYGSHKERRSPDSQFHRCSHAFAAPGATDGTICLYVTGMGS</sequence>
<gene>
    <name evidence="1" type="ORF">V3328_07285</name>
</gene>
<comment type="caution">
    <text evidence="1">The sequence shown here is derived from an EMBL/GenBank/DDBJ whole genome shotgun (WGS) entry which is preliminary data.</text>
</comment>
<dbReference type="EMBL" id="JAZHOF010000003">
    <property type="protein sequence ID" value="MEJ8571270.1"/>
    <property type="molecule type" value="Genomic_DNA"/>
</dbReference>
<dbReference type="AlphaFoldDB" id="A0AAW9RH70"/>
<evidence type="ECO:0008006" key="3">
    <source>
        <dbReference type="Google" id="ProtNLM"/>
    </source>
</evidence>
<reference evidence="1 2" key="1">
    <citation type="submission" date="2024-02" db="EMBL/GenBank/DDBJ databases">
        <title>Genome analysis and characterization of Microbaculum marinisediminis sp. nov., isolated from marine sediment.</title>
        <authorList>
            <person name="Du Z.-J."/>
            <person name="Ye Y.-Q."/>
            <person name="Zhang Z.-R."/>
            <person name="Yuan S.-M."/>
            <person name="Zhang X.-Y."/>
        </authorList>
    </citation>
    <scope>NUCLEOTIDE SEQUENCE [LARGE SCALE GENOMIC DNA]</scope>
    <source>
        <strain evidence="1 2">SDUM1044001</strain>
    </source>
</reference>